<dbReference type="KEGG" id="dwd:DSCW_17800"/>
<keyword evidence="2" id="KW-1185">Reference proteome</keyword>
<reference evidence="1 2" key="1">
    <citation type="submission" date="2019-11" db="EMBL/GenBank/DDBJ databases">
        <title>Comparative genomics of hydrocarbon-degrading Desulfosarcina strains.</title>
        <authorList>
            <person name="Watanabe M."/>
            <person name="Kojima H."/>
            <person name="Fukui M."/>
        </authorList>
    </citation>
    <scope>NUCLEOTIDE SEQUENCE [LARGE SCALE GENOMIC DNA]</scope>
    <source>
        <strain evidence="1 2">PP31</strain>
    </source>
</reference>
<dbReference type="AlphaFoldDB" id="A0A5K7Z2R3"/>
<proteinExistence type="predicted"/>
<accession>A0A5K7Z2R3</accession>
<dbReference type="OrthoDB" id="6167398at2"/>
<dbReference type="Proteomes" id="UP000427769">
    <property type="component" value="Chromosome"/>
</dbReference>
<dbReference type="RefSeq" id="WP_155303403.1">
    <property type="nucleotide sequence ID" value="NZ_AP021875.1"/>
</dbReference>
<organism evidence="1 2">
    <name type="scientific">Desulfosarcina widdelii</name>
    <dbReference type="NCBI Taxonomy" id="947919"/>
    <lineage>
        <taxon>Bacteria</taxon>
        <taxon>Pseudomonadati</taxon>
        <taxon>Thermodesulfobacteriota</taxon>
        <taxon>Desulfobacteria</taxon>
        <taxon>Desulfobacterales</taxon>
        <taxon>Desulfosarcinaceae</taxon>
        <taxon>Desulfosarcina</taxon>
    </lineage>
</organism>
<sequence length="116" mass="13052">MIFVSKTTADSAGHLRIRNYQLTATYENTARISRDKTLDGGGVLSHYGVSEIDRTLVAECRLSDTDIAVIRSLFENASQIRVSYWDGVYIGYIYGLKAARDGVSRITIYFSEKFIQ</sequence>
<name>A0A5K7Z2R3_9BACT</name>
<dbReference type="EMBL" id="AP021875">
    <property type="protein sequence ID" value="BBO74363.1"/>
    <property type="molecule type" value="Genomic_DNA"/>
</dbReference>
<evidence type="ECO:0008006" key="3">
    <source>
        <dbReference type="Google" id="ProtNLM"/>
    </source>
</evidence>
<gene>
    <name evidence="1" type="ORF">DSCW_17800</name>
</gene>
<protein>
    <recommendedName>
        <fullName evidence="3">Phage tail protein</fullName>
    </recommendedName>
</protein>
<evidence type="ECO:0000313" key="1">
    <source>
        <dbReference type="EMBL" id="BBO74363.1"/>
    </source>
</evidence>
<evidence type="ECO:0000313" key="2">
    <source>
        <dbReference type="Proteomes" id="UP000427769"/>
    </source>
</evidence>